<protein>
    <submittedName>
        <fullName evidence="2">Uncharacterized protein</fullName>
    </submittedName>
</protein>
<dbReference type="Pfam" id="PF15320">
    <property type="entry name" value="RAM"/>
    <property type="match status" value="1"/>
</dbReference>
<dbReference type="AlphaFoldDB" id="A0A9P0HIQ8"/>
<gene>
    <name evidence="2" type="ORF">NEZAVI_LOCUS11512</name>
</gene>
<feature type="region of interest" description="Disordered" evidence="1">
    <location>
        <begin position="41"/>
        <end position="108"/>
    </location>
</feature>
<dbReference type="GO" id="GO:0031533">
    <property type="term" value="C:mRNA capping enzyme complex"/>
    <property type="evidence" value="ECO:0007669"/>
    <property type="project" value="InterPro"/>
</dbReference>
<evidence type="ECO:0000313" key="3">
    <source>
        <dbReference type="Proteomes" id="UP001152798"/>
    </source>
</evidence>
<evidence type="ECO:0000256" key="1">
    <source>
        <dbReference type="SAM" id="MobiDB-lite"/>
    </source>
</evidence>
<dbReference type="GO" id="GO:0003723">
    <property type="term" value="F:RNA binding"/>
    <property type="evidence" value="ECO:0007669"/>
    <property type="project" value="InterPro"/>
</dbReference>
<keyword evidence="3" id="KW-1185">Reference proteome</keyword>
<sequence>MNQNLTDEERAFVNECEHEFINRYTEKDYDYMLHIKIGMNPPPCVEPWYPKGENRDRNDGGYRNDRNDGGGYRNDRNDGGYRNDRNDGGYRKDRRSENNGHDYKRKRE</sequence>
<proteinExistence type="predicted"/>
<dbReference type="OrthoDB" id="5875297at2759"/>
<reference evidence="2" key="1">
    <citation type="submission" date="2022-01" db="EMBL/GenBank/DDBJ databases">
        <authorList>
            <person name="King R."/>
        </authorList>
    </citation>
    <scope>NUCLEOTIDE SEQUENCE</scope>
</reference>
<name>A0A9P0HIQ8_NEZVI</name>
<evidence type="ECO:0000313" key="2">
    <source>
        <dbReference type="EMBL" id="CAH1402766.1"/>
    </source>
</evidence>
<organism evidence="2 3">
    <name type="scientific">Nezara viridula</name>
    <name type="common">Southern green stink bug</name>
    <name type="synonym">Cimex viridulus</name>
    <dbReference type="NCBI Taxonomy" id="85310"/>
    <lineage>
        <taxon>Eukaryota</taxon>
        <taxon>Metazoa</taxon>
        <taxon>Ecdysozoa</taxon>
        <taxon>Arthropoda</taxon>
        <taxon>Hexapoda</taxon>
        <taxon>Insecta</taxon>
        <taxon>Pterygota</taxon>
        <taxon>Neoptera</taxon>
        <taxon>Paraneoptera</taxon>
        <taxon>Hemiptera</taxon>
        <taxon>Heteroptera</taxon>
        <taxon>Panheteroptera</taxon>
        <taxon>Pentatomomorpha</taxon>
        <taxon>Pentatomoidea</taxon>
        <taxon>Pentatomidae</taxon>
        <taxon>Pentatominae</taxon>
        <taxon>Nezara</taxon>
    </lineage>
</organism>
<feature type="compositionally biased region" description="Basic and acidic residues" evidence="1">
    <location>
        <begin position="52"/>
        <end position="102"/>
    </location>
</feature>
<dbReference type="EMBL" id="OV725081">
    <property type="protein sequence ID" value="CAH1402766.1"/>
    <property type="molecule type" value="Genomic_DNA"/>
</dbReference>
<dbReference type="Proteomes" id="UP001152798">
    <property type="component" value="Chromosome 5"/>
</dbReference>
<accession>A0A9P0HIQ8</accession>
<dbReference type="GO" id="GO:0106005">
    <property type="term" value="P:RNA 5'-cap (guanine-N7)-methylation"/>
    <property type="evidence" value="ECO:0007669"/>
    <property type="project" value="InterPro"/>
</dbReference>
<dbReference type="InterPro" id="IPR028271">
    <property type="entry name" value="RAMAC"/>
</dbReference>